<evidence type="ECO:0000256" key="1">
    <source>
        <dbReference type="ARBA" id="ARBA00011764"/>
    </source>
</evidence>
<feature type="region of interest" description="Disordered" evidence="4">
    <location>
        <begin position="121"/>
        <end position="145"/>
    </location>
</feature>
<evidence type="ECO:0000256" key="2">
    <source>
        <dbReference type="ARBA" id="ARBA00016807"/>
    </source>
</evidence>
<comment type="function">
    <text evidence="3">Involved in transvection phenomena (= synapsis-dependent gene expression), where the synaptic pairing of chromosomes carrying genes with which zeste interacts influences the expression of these genes. Zeste binds to DNA and stimulates transcription from a nearby promoter.</text>
</comment>
<evidence type="ECO:0000256" key="4">
    <source>
        <dbReference type="SAM" id="MobiDB-lite"/>
    </source>
</evidence>
<dbReference type="OMA" id="GHTHETV"/>
<evidence type="ECO:0000256" key="3">
    <source>
        <dbReference type="ARBA" id="ARBA00025466"/>
    </source>
</evidence>
<dbReference type="AlphaFoldDB" id="A0A1I8C2Q4"/>
<dbReference type="InterPro" id="IPR028002">
    <property type="entry name" value="Myb_DNA-bind_5"/>
</dbReference>
<dbReference type="Pfam" id="PF13873">
    <property type="entry name" value="Myb_DNA-bind_5"/>
    <property type="match status" value="1"/>
</dbReference>
<keyword evidence="6" id="KW-1185">Reference proteome</keyword>
<name>A0A1I8C2Q4_MELHA</name>
<evidence type="ECO:0000259" key="5">
    <source>
        <dbReference type="Pfam" id="PF13873"/>
    </source>
</evidence>
<protein>
    <recommendedName>
        <fullName evidence="2">Regulatory protein zeste</fullName>
    </recommendedName>
</protein>
<proteinExistence type="predicted"/>
<dbReference type="Proteomes" id="UP000095281">
    <property type="component" value="Unplaced"/>
</dbReference>
<feature type="compositionally biased region" description="Low complexity" evidence="4">
    <location>
        <begin position="133"/>
        <end position="143"/>
    </location>
</feature>
<comment type="subunit">
    <text evidence="1">Self-associates forming complexes of several hundred monomers.</text>
</comment>
<accession>A0A1I8C2Q4</accession>
<evidence type="ECO:0000313" key="7">
    <source>
        <dbReference type="WBParaSite" id="MhA1_Contig918.frz3.gene5"/>
    </source>
</evidence>
<organism evidence="6 7">
    <name type="scientific">Meloidogyne hapla</name>
    <name type="common">Root-knot nematode worm</name>
    <dbReference type="NCBI Taxonomy" id="6305"/>
    <lineage>
        <taxon>Eukaryota</taxon>
        <taxon>Metazoa</taxon>
        <taxon>Ecdysozoa</taxon>
        <taxon>Nematoda</taxon>
        <taxon>Chromadorea</taxon>
        <taxon>Rhabditida</taxon>
        <taxon>Tylenchina</taxon>
        <taxon>Tylenchomorpha</taxon>
        <taxon>Tylenchoidea</taxon>
        <taxon>Meloidogynidae</taxon>
        <taxon>Meloidogyninae</taxon>
        <taxon>Meloidogyne</taxon>
    </lineage>
</organism>
<evidence type="ECO:0000313" key="6">
    <source>
        <dbReference type="Proteomes" id="UP000095281"/>
    </source>
</evidence>
<feature type="domain" description="Myb/SANT-like DNA-binding" evidence="5">
    <location>
        <begin position="19"/>
        <end position="82"/>
    </location>
</feature>
<reference evidence="7" key="1">
    <citation type="submission" date="2016-11" db="UniProtKB">
        <authorList>
            <consortium name="WormBaseParasite"/>
        </authorList>
    </citation>
    <scope>IDENTIFICATION</scope>
</reference>
<sequence>MNKLLTPKAEERNRARIIFLKAILERKDVIFGGFSPNLTNKDKENAWNEVKEETLSNGIDKYSTKSWTKLRDECWQDLRKATLGKRDKKRLTGGEAGDDYNEVDNLVLAIVGQASVEGLGVAESGEEEKNNKIKNNSSPSTSKILHFSSPKRVRPLKRNFPKQASPNDELTVLKRKLLEKQVENEELRGREISANFDC</sequence>
<dbReference type="WBParaSite" id="MhA1_Contig918.frz3.gene5">
    <property type="protein sequence ID" value="MhA1_Contig918.frz3.gene5"/>
    <property type="gene ID" value="MhA1_Contig918.frz3.gene5"/>
</dbReference>